<name>A0ABS7RLV9_9ACTN</name>
<dbReference type="EMBL" id="JAIEZQ010000002">
    <property type="protein sequence ID" value="MBY9076025.1"/>
    <property type="molecule type" value="Genomic_DNA"/>
</dbReference>
<gene>
    <name evidence="2" type="ORF">K1X13_14415</name>
</gene>
<dbReference type="RefSeq" id="WP_221025712.1">
    <property type="nucleotide sequence ID" value="NZ_JAIEZQ010000002.1"/>
</dbReference>
<evidence type="ECO:0000313" key="2">
    <source>
        <dbReference type="EMBL" id="MBY9076025.1"/>
    </source>
</evidence>
<reference evidence="2 3" key="1">
    <citation type="submission" date="2021-08" db="EMBL/GenBank/DDBJ databases">
        <title>Nocardioides bacterium WL0053 sp. nov., isolated from the sediment.</title>
        <authorList>
            <person name="Wang L."/>
            <person name="Zhang D."/>
            <person name="Zhang A."/>
        </authorList>
    </citation>
    <scope>NUCLEOTIDE SEQUENCE [LARGE SCALE GENOMIC DNA]</scope>
    <source>
        <strain evidence="2 3">WL0053</strain>
    </source>
</reference>
<organism evidence="2 3">
    <name type="scientific">Nocardioides jiangsuensis</name>
    <dbReference type="NCBI Taxonomy" id="2866161"/>
    <lineage>
        <taxon>Bacteria</taxon>
        <taxon>Bacillati</taxon>
        <taxon>Actinomycetota</taxon>
        <taxon>Actinomycetes</taxon>
        <taxon>Propionibacteriales</taxon>
        <taxon>Nocardioidaceae</taxon>
        <taxon>Nocardioides</taxon>
    </lineage>
</organism>
<dbReference type="Proteomes" id="UP000754710">
    <property type="component" value="Unassembled WGS sequence"/>
</dbReference>
<evidence type="ECO:0000256" key="1">
    <source>
        <dbReference type="SAM" id="MobiDB-lite"/>
    </source>
</evidence>
<feature type="region of interest" description="Disordered" evidence="1">
    <location>
        <begin position="15"/>
        <end position="40"/>
    </location>
</feature>
<protein>
    <submittedName>
        <fullName evidence="2">Uncharacterized protein</fullName>
    </submittedName>
</protein>
<evidence type="ECO:0000313" key="3">
    <source>
        <dbReference type="Proteomes" id="UP000754710"/>
    </source>
</evidence>
<sequence length="184" mass="19997">MCTLHTDLSPLAATLGDVGDAPAGPAGSRASPPTRGDPTLDLVETLGHIDLRTAQPTSAVVLRSASEGSRSAPEGTRAHREGTLRITCQACGWWQARPTIALACRSRDAHACGFTEENVYADARTIRLLLWAERELGLPRVSTPAPAAFVLRLRELAAQHRADGLDRDEMRALLRREFPDQWPE</sequence>
<keyword evidence="3" id="KW-1185">Reference proteome</keyword>
<comment type="caution">
    <text evidence="2">The sequence shown here is derived from an EMBL/GenBank/DDBJ whole genome shotgun (WGS) entry which is preliminary data.</text>
</comment>
<accession>A0ABS7RLV9</accession>
<feature type="compositionally biased region" description="Low complexity" evidence="1">
    <location>
        <begin position="16"/>
        <end position="33"/>
    </location>
</feature>
<proteinExistence type="predicted"/>